<evidence type="ECO:0000313" key="5">
    <source>
        <dbReference type="EMBL" id="SUQ25836.1"/>
    </source>
</evidence>
<comment type="catalytic activity">
    <reaction evidence="2">
        <text>2 GTP = 3',3'-c-di-GMP + 2 diphosphate</text>
        <dbReference type="Rhea" id="RHEA:24898"/>
        <dbReference type="ChEBI" id="CHEBI:33019"/>
        <dbReference type="ChEBI" id="CHEBI:37565"/>
        <dbReference type="ChEBI" id="CHEBI:58805"/>
        <dbReference type="EC" id="2.7.7.65"/>
    </reaction>
</comment>
<dbReference type="AlphaFoldDB" id="A0A380S9D7"/>
<dbReference type="Pfam" id="PF00498">
    <property type="entry name" value="FHA"/>
    <property type="match status" value="1"/>
</dbReference>
<sequence length="271" mass="30313">MEILKPMTVHPHLIVLYPQSEFAELPLELGTVVLGRGQDADIRFEDELVSRKHCALTFDGQSVTVEDLGSTNGTFVDGNYINKQILDSDNRLQIGKIVLKVAYKDPSEEAFSRELYEAATMDELTGILNHQAFMDRSAGELACARREGAFIHVAMIRVDEFNRLTESYGELCGDLILKEVARLLNDEKRDSDLLARNNGEKFLLLMNGISPEDAKKRAEKLRMAIERHIFSWMDSRIPVTISIGLVSRQGAEVTQMNELIAESDGLLNTAG</sequence>
<dbReference type="InterPro" id="IPR050469">
    <property type="entry name" value="Diguanylate_Cyclase"/>
</dbReference>
<dbReference type="SMART" id="SM00267">
    <property type="entry name" value="GGDEF"/>
    <property type="match status" value="1"/>
</dbReference>
<dbReference type="Proteomes" id="UP000255423">
    <property type="component" value="Unassembled WGS sequence"/>
</dbReference>
<dbReference type="InterPro" id="IPR029787">
    <property type="entry name" value="Nucleotide_cyclase"/>
</dbReference>
<evidence type="ECO:0000259" key="4">
    <source>
        <dbReference type="PROSITE" id="PS50887"/>
    </source>
</evidence>
<evidence type="ECO:0000313" key="6">
    <source>
        <dbReference type="Proteomes" id="UP000255423"/>
    </source>
</evidence>
<proteinExistence type="predicted"/>
<dbReference type="PANTHER" id="PTHR45138:SF9">
    <property type="entry name" value="DIGUANYLATE CYCLASE DGCM-RELATED"/>
    <property type="match status" value="1"/>
</dbReference>
<evidence type="ECO:0000256" key="1">
    <source>
        <dbReference type="ARBA" id="ARBA00012528"/>
    </source>
</evidence>
<dbReference type="PROSITE" id="PS50887">
    <property type="entry name" value="GGDEF"/>
    <property type="match status" value="1"/>
</dbReference>
<dbReference type="PROSITE" id="PS50006">
    <property type="entry name" value="FHA_DOMAIN"/>
    <property type="match status" value="1"/>
</dbReference>
<dbReference type="SMART" id="SM00240">
    <property type="entry name" value="FHA"/>
    <property type="match status" value="1"/>
</dbReference>
<dbReference type="EC" id="2.7.7.65" evidence="1"/>
<gene>
    <name evidence="5" type="ORF">SAMN05661053_2631</name>
</gene>
<dbReference type="Pfam" id="PF00990">
    <property type="entry name" value="GGDEF"/>
    <property type="match status" value="1"/>
</dbReference>
<dbReference type="EMBL" id="UHJL01000004">
    <property type="protein sequence ID" value="SUQ25836.1"/>
    <property type="molecule type" value="Genomic_DNA"/>
</dbReference>
<dbReference type="PANTHER" id="PTHR45138">
    <property type="entry name" value="REGULATORY COMPONENTS OF SENSORY TRANSDUCTION SYSTEM"/>
    <property type="match status" value="1"/>
</dbReference>
<dbReference type="NCBIfam" id="TIGR00254">
    <property type="entry name" value="GGDEF"/>
    <property type="match status" value="1"/>
</dbReference>
<dbReference type="InterPro" id="IPR000253">
    <property type="entry name" value="FHA_dom"/>
</dbReference>
<feature type="domain" description="FHA" evidence="3">
    <location>
        <begin position="32"/>
        <end position="81"/>
    </location>
</feature>
<dbReference type="RefSeq" id="WP_258285924.1">
    <property type="nucleotide sequence ID" value="NZ_UHJL01000004.1"/>
</dbReference>
<dbReference type="GO" id="GO:0052621">
    <property type="term" value="F:diguanylate cyclase activity"/>
    <property type="evidence" value="ECO:0007669"/>
    <property type="project" value="UniProtKB-EC"/>
</dbReference>
<organism evidence="5 6">
    <name type="scientific">Fibrobacter succinogenes</name>
    <name type="common">Bacteroides succinogenes</name>
    <dbReference type="NCBI Taxonomy" id="833"/>
    <lineage>
        <taxon>Bacteria</taxon>
        <taxon>Pseudomonadati</taxon>
        <taxon>Fibrobacterota</taxon>
        <taxon>Fibrobacteria</taxon>
        <taxon>Fibrobacterales</taxon>
        <taxon>Fibrobacteraceae</taxon>
        <taxon>Fibrobacter</taxon>
    </lineage>
</organism>
<dbReference type="InterPro" id="IPR008984">
    <property type="entry name" value="SMAD_FHA_dom_sf"/>
</dbReference>
<dbReference type="CDD" id="cd01949">
    <property type="entry name" value="GGDEF"/>
    <property type="match status" value="1"/>
</dbReference>
<feature type="domain" description="GGDEF" evidence="4">
    <location>
        <begin position="149"/>
        <end position="271"/>
    </location>
</feature>
<dbReference type="SUPFAM" id="SSF49879">
    <property type="entry name" value="SMAD/FHA domain"/>
    <property type="match status" value="1"/>
</dbReference>
<reference evidence="5 6" key="1">
    <citation type="submission" date="2017-08" db="EMBL/GenBank/DDBJ databases">
        <authorList>
            <person name="de Groot N.N."/>
        </authorList>
    </citation>
    <scope>NUCLEOTIDE SEQUENCE [LARGE SCALE GENOMIC DNA]</scope>
    <source>
        <strain evidence="5 6">HM2</strain>
    </source>
</reference>
<dbReference type="InterPro" id="IPR043128">
    <property type="entry name" value="Rev_trsase/Diguanyl_cyclase"/>
</dbReference>
<evidence type="ECO:0000259" key="3">
    <source>
        <dbReference type="PROSITE" id="PS50006"/>
    </source>
</evidence>
<name>A0A380S9D7_FIBSU</name>
<dbReference type="CDD" id="cd00060">
    <property type="entry name" value="FHA"/>
    <property type="match status" value="1"/>
</dbReference>
<dbReference type="Gene3D" id="3.30.70.270">
    <property type="match status" value="1"/>
</dbReference>
<evidence type="ECO:0000256" key="2">
    <source>
        <dbReference type="ARBA" id="ARBA00034247"/>
    </source>
</evidence>
<dbReference type="SUPFAM" id="SSF55073">
    <property type="entry name" value="Nucleotide cyclase"/>
    <property type="match status" value="1"/>
</dbReference>
<dbReference type="InterPro" id="IPR000160">
    <property type="entry name" value="GGDEF_dom"/>
</dbReference>
<protein>
    <recommendedName>
        <fullName evidence="1">diguanylate cyclase</fullName>
        <ecNumber evidence="1">2.7.7.65</ecNumber>
    </recommendedName>
</protein>
<dbReference type="Gene3D" id="2.60.200.20">
    <property type="match status" value="1"/>
</dbReference>
<accession>A0A380S9D7</accession>